<protein>
    <submittedName>
        <fullName evidence="2">Uncharacterized protein</fullName>
    </submittedName>
</protein>
<proteinExistence type="predicted"/>
<reference evidence="2" key="1">
    <citation type="submission" date="2020-03" db="EMBL/GenBank/DDBJ databases">
        <authorList>
            <person name="Weist P."/>
        </authorList>
    </citation>
    <scope>NUCLEOTIDE SEQUENCE</scope>
</reference>
<evidence type="ECO:0000256" key="1">
    <source>
        <dbReference type="SAM" id="MobiDB-lite"/>
    </source>
</evidence>
<dbReference type="AlphaFoldDB" id="A0A9N7Z1T3"/>
<evidence type="ECO:0000313" key="3">
    <source>
        <dbReference type="Proteomes" id="UP001153269"/>
    </source>
</evidence>
<gene>
    <name evidence="2" type="ORF">PLEPLA_LOCUS33474</name>
</gene>
<feature type="compositionally biased region" description="Polar residues" evidence="1">
    <location>
        <begin position="142"/>
        <end position="151"/>
    </location>
</feature>
<accession>A0A9N7Z1T3</accession>
<organism evidence="2 3">
    <name type="scientific">Pleuronectes platessa</name>
    <name type="common">European plaice</name>
    <dbReference type="NCBI Taxonomy" id="8262"/>
    <lineage>
        <taxon>Eukaryota</taxon>
        <taxon>Metazoa</taxon>
        <taxon>Chordata</taxon>
        <taxon>Craniata</taxon>
        <taxon>Vertebrata</taxon>
        <taxon>Euteleostomi</taxon>
        <taxon>Actinopterygii</taxon>
        <taxon>Neopterygii</taxon>
        <taxon>Teleostei</taxon>
        <taxon>Neoteleostei</taxon>
        <taxon>Acanthomorphata</taxon>
        <taxon>Carangaria</taxon>
        <taxon>Pleuronectiformes</taxon>
        <taxon>Pleuronectoidei</taxon>
        <taxon>Pleuronectidae</taxon>
        <taxon>Pleuronectes</taxon>
    </lineage>
</organism>
<dbReference type="Proteomes" id="UP001153269">
    <property type="component" value="Unassembled WGS sequence"/>
</dbReference>
<comment type="caution">
    <text evidence="2">The sequence shown here is derived from an EMBL/GenBank/DDBJ whole genome shotgun (WGS) entry which is preliminary data.</text>
</comment>
<feature type="region of interest" description="Disordered" evidence="1">
    <location>
        <begin position="127"/>
        <end position="151"/>
    </location>
</feature>
<keyword evidence="3" id="KW-1185">Reference proteome</keyword>
<dbReference type="EMBL" id="CADEAL010003778">
    <property type="protein sequence ID" value="CAB1445737.1"/>
    <property type="molecule type" value="Genomic_DNA"/>
</dbReference>
<name>A0A9N7Z1T3_PLEPL</name>
<feature type="region of interest" description="Disordered" evidence="1">
    <location>
        <begin position="1"/>
        <end position="41"/>
    </location>
</feature>
<evidence type="ECO:0000313" key="2">
    <source>
        <dbReference type="EMBL" id="CAB1445737.1"/>
    </source>
</evidence>
<sequence>MEIEAQGLSKVTISEQTQHRAVPEPQRGRAVGSGHSGTGEVRSLPALRREDVRLPLYLMRGGFNCCWSDAPAKYIRARANQERLFHADTSCVRLIRSGSSCAKPDGAPPLTSSMELERSLVVYEPRQLAAATGSNKPAGRVSSGQLEHSNP</sequence>